<proteinExistence type="predicted"/>
<dbReference type="OrthoDB" id="431378at2759"/>
<dbReference type="PANTHER" id="PTHR23509">
    <property type="entry name" value="PA-PL1 PHOSPHOLIPASE FAMILY"/>
    <property type="match status" value="1"/>
</dbReference>
<evidence type="ECO:0000313" key="1">
    <source>
        <dbReference type="EMBL" id="PIO58036.1"/>
    </source>
</evidence>
<dbReference type="PANTHER" id="PTHR23509:SF48">
    <property type="entry name" value="INTRACELLULAR PHOSPHOLIPASE A1"/>
    <property type="match status" value="1"/>
</dbReference>
<name>A0A2G9TJ89_TELCI</name>
<dbReference type="AlphaFoldDB" id="A0A2G9TJ89"/>
<dbReference type="GO" id="GO:0005737">
    <property type="term" value="C:cytoplasm"/>
    <property type="evidence" value="ECO:0007669"/>
    <property type="project" value="TreeGrafter"/>
</dbReference>
<sequence length="224" mass="25464">MASWPCLANGHVLALGGVQHVFSRGIRYIGWGKSQALRRGFHKEAEWDDGPAEISHLILVVHGIGQKGVREAVVGALERCYPEEKGRPMFLPVEWRSILKLDDGITDVITLPKMSSMRNVLNSTAMDIMYYQSPLYRKEIVGGVVRQMNRIYKLFTENNPNFSGPVSIFAHSLGSVIIYDILLRWSPFQLYDKYVTHAMDTHLKECTDPENIEALKAFQRARNM</sequence>
<evidence type="ECO:0000313" key="2">
    <source>
        <dbReference type="Proteomes" id="UP000230423"/>
    </source>
</evidence>
<evidence type="ECO:0008006" key="3">
    <source>
        <dbReference type="Google" id="ProtNLM"/>
    </source>
</evidence>
<dbReference type="GO" id="GO:0004620">
    <property type="term" value="F:phospholipase activity"/>
    <property type="evidence" value="ECO:0007669"/>
    <property type="project" value="TreeGrafter"/>
</dbReference>
<accession>A0A2G9TJ89</accession>
<keyword evidence="2" id="KW-1185">Reference proteome</keyword>
<organism evidence="1 2">
    <name type="scientific">Teladorsagia circumcincta</name>
    <name type="common">Brown stomach worm</name>
    <name type="synonym">Ostertagia circumcincta</name>
    <dbReference type="NCBI Taxonomy" id="45464"/>
    <lineage>
        <taxon>Eukaryota</taxon>
        <taxon>Metazoa</taxon>
        <taxon>Ecdysozoa</taxon>
        <taxon>Nematoda</taxon>
        <taxon>Chromadorea</taxon>
        <taxon>Rhabditida</taxon>
        <taxon>Rhabditina</taxon>
        <taxon>Rhabditomorpha</taxon>
        <taxon>Strongyloidea</taxon>
        <taxon>Trichostrongylidae</taxon>
        <taxon>Teladorsagia</taxon>
    </lineage>
</organism>
<reference evidence="1 2" key="1">
    <citation type="submission" date="2015-09" db="EMBL/GenBank/DDBJ databases">
        <title>Draft genome of the parasitic nematode Teladorsagia circumcincta isolate WARC Sus (inbred).</title>
        <authorList>
            <person name="Mitreva M."/>
        </authorList>
    </citation>
    <scope>NUCLEOTIDE SEQUENCE [LARGE SCALE GENOMIC DNA]</scope>
    <source>
        <strain evidence="1 2">S</strain>
    </source>
</reference>
<dbReference type="EMBL" id="KZ362631">
    <property type="protein sequence ID" value="PIO58036.1"/>
    <property type="molecule type" value="Genomic_DNA"/>
</dbReference>
<dbReference type="Proteomes" id="UP000230423">
    <property type="component" value="Unassembled WGS sequence"/>
</dbReference>
<dbReference type="InterPro" id="IPR058055">
    <property type="entry name" value="PA-PLA1"/>
</dbReference>
<protein>
    <recommendedName>
        <fullName evidence="3">DDHD domain protein</fullName>
    </recommendedName>
</protein>
<gene>
    <name evidence="1" type="ORF">TELCIR_20539</name>
</gene>